<dbReference type="SUPFAM" id="SSF51735">
    <property type="entry name" value="NAD(P)-binding Rossmann-fold domains"/>
    <property type="match status" value="1"/>
</dbReference>
<reference evidence="10 11" key="1">
    <citation type="journal article" date="2021" name="bioRxiv">
        <title>Unique metabolic strategies in Hadean analogues reveal hints for primordial physiology.</title>
        <authorList>
            <person name="Nobu M.K."/>
            <person name="Nakai R."/>
            <person name="Tamazawa S."/>
            <person name="Mori H."/>
            <person name="Toyoda A."/>
            <person name="Ijiri A."/>
            <person name="Suzuki S."/>
            <person name="Kurokawa K."/>
            <person name="Kamagata Y."/>
            <person name="Tamaki H."/>
        </authorList>
    </citation>
    <scope>NUCLEOTIDE SEQUENCE [LARGE SCALE GENOMIC DNA]</scope>
    <source>
        <strain evidence="10">BS525</strain>
    </source>
</reference>
<evidence type="ECO:0000256" key="7">
    <source>
        <dbReference type="ARBA" id="ARBA00023239"/>
    </source>
</evidence>
<dbReference type="Gene3D" id="3.40.50.720">
    <property type="entry name" value="NAD(P)-binding Rossmann-like Domain"/>
    <property type="match status" value="1"/>
</dbReference>
<accession>A0A9E2BJR8</accession>
<dbReference type="NCBIfam" id="TIGR01181">
    <property type="entry name" value="dTDP_gluc_dehyt"/>
    <property type="match status" value="1"/>
</dbReference>
<evidence type="ECO:0000256" key="8">
    <source>
        <dbReference type="RuleBase" id="RU004473"/>
    </source>
</evidence>
<evidence type="ECO:0000256" key="4">
    <source>
        <dbReference type="ARBA" id="ARBA00011990"/>
    </source>
</evidence>
<evidence type="ECO:0000259" key="9">
    <source>
        <dbReference type="Pfam" id="PF16363"/>
    </source>
</evidence>
<name>A0A9E2BJR8_PSYF1</name>
<dbReference type="PANTHER" id="PTHR43000">
    <property type="entry name" value="DTDP-D-GLUCOSE 4,6-DEHYDRATASE-RELATED"/>
    <property type="match status" value="1"/>
</dbReference>
<keyword evidence="6" id="KW-0520">NAD</keyword>
<gene>
    <name evidence="10" type="primary">rfbB_2</name>
    <name evidence="10" type="ORF">DDT42_01642</name>
</gene>
<dbReference type="InterPro" id="IPR016040">
    <property type="entry name" value="NAD(P)-bd_dom"/>
</dbReference>
<dbReference type="InterPro" id="IPR005888">
    <property type="entry name" value="dTDP_Gluc_deHydtase"/>
</dbReference>
<sequence length="336" mass="38405">MSNNTVLITGGAGFIGSNFIHHLKKTYPTYRIINVDKLTYASNLNNLLGVDEYPDYVFVKADIANKEAMENVFEQYNPDYVINFAAESHEDRSIEGPELFVKTNVYGTQILLECARTFWKEDKLASAKFLQISTDEVYGSLPLSSTDKFTEQSPLLPNNPYSASKAGADLLCKAYFNTYDFPVLITRSSNNFGPRQYPEKLIPLLINNALLGKGLPIYGDGLNVRDWLFVEDNCRAIDIVLHSGKPGEIYNIGADNEWNNIELVYLLCELLAEELGMERDWYKRFIVFVKDRPGHDKKYSLNFDKIQNELGWQPIFDFKESLKTTIQWHIGQYGKI</sequence>
<comment type="catalytic activity">
    <reaction evidence="1 8">
        <text>dTDP-alpha-D-glucose = dTDP-4-dehydro-6-deoxy-alpha-D-glucose + H2O</text>
        <dbReference type="Rhea" id="RHEA:17221"/>
        <dbReference type="ChEBI" id="CHEBI:15377"/>
        <dbReference type="ChEBI" id="CHEBI:57477"/>
        <dbReference type="ChEBI" id="CHEBI:57649"/>
        <dbReference type="EC" id="4.2.1.46"/>
    </reaction>
</comment>
<evidence type="ECO:0000256" key="2">
    <source>
        <dbReference type="ARBA" id="ARBA00001911"/>
    </source>
</evidence>
<dbReference type="EC" id="4.2.1.46" evidence="4 8"/>
<comment type="caution">
    <text evidence="10">The sequence shown here is derived from an EMBL/GenBank/DDBJ whole genome shotgun (WGS) entry which is preliminary data.</text>
</comment>
<dbReference type="Pfam" id="PF16363">
    <property type="entry name" value="GDP_Man_Dehyd"/>
    <property type="match status" value="1"/>
</dbReference>
<dbReference type="Proteomes" id="UP000811545">
    <property type="component" value="Unassembled WGS sequence"/>
</dbReference>
<comment type="similarity">
    <text evidence="3 8">Belongs to the NAD(P)-dependent epimerase/dehydratase family. dTDP-glucose dehydratase subfamily.</text>
</comment>
<protein>
    <recommendedName>
        <fullName evidence="5 8">dTDP-glucose 4,6-dehydratase</fullName>
        <ecNumber evidence="4 8">4.2.1.46</ecNumber>
    </recommendedName>
</protein>
<evidence type="ECO:0000313" key="10">
    <source>
        <dbReference type="EMBL" id="MBT9145765.1"/>
    </source>
</evidence>
<dbReference type="FunFam" id="3.40.50.720:FF:000304">
    <property type="entry name" value="UDP-glucose 4,6-dehydratase"/>
    <property type="match status" value="1"/>
</dbReference>
<dbReference type="EMBL" id="QLTW01000165">
    <property type="protein sequence ID" value="MBT9145765.1"/>
    <property type="molecule type" value="Genomic_DNA"/>
</dbReference>
<keyword evidence="7 8" id="KW-0456">Lyase</keyword>
<dbReference type="Gene3D" id="3.90.25.10">
    <property type="entry name" value="UDP-galactose 4-epimerase, domain 1"/>
    <property type="match status" value="1"/>
</dbReference>
<dbReference type="AlphaFoldDB" id="A0A9E2BJR8"/>
<evidence type="ECO:0000256" key="3">
    <source>
        <dbReference type="ARBA" id="ARBA00008178"/>
    </source>
</evidence>
<dbReference type="InterPro" id="IPR036291">
    <property type="entry name" value="NAD(P)-bd_dom_sf"/>
</dbReference>
<dbReference type="GO" id="GO:0008460">
    <property type="term" value="F:dTDP-glucose 4,6-dehydratase activity"/>
    <property type="evidence" value="ECO:0007669"/>
    <property type="project" value="UniProtKB-EC"/>
</dbReference>
<dbReference type="GO" id="GO:0009225">
    <property type="term" value="P:nucleotide-sugar metabolic process"/>
    <property type="evidence" value="ECO:0007669"/>
    <property type="project" value="InterPro"/>
</dbReference>
<evidence type="ECO:0000256" key="6">
    <source>
        <dbReference type="ARBA" id="ARBA00023027"/>
    </source>
</evidence>
<comment type="cofactor">
    <cofactor evidence="2 8">
        <name>NAD(+)</name>
        <dbReference type="ChEBI" id="CHEBI:57540"/>
    </cofactor>
</comment>
<organism evidence="10 11">
    <name type="scientific">Psychracetigena formicireducens</name>
    <dbReference type="NCBI Taxonomy" id="2986056"/>
    <lineage>
        <taxon>Bacteria</taxon>
        <taxon>Bacillati</taxon>
        <taxon>Candidatus Lithacetigenota</taxon>
        <taxon>Candidatus Psychracetigena</taxon>
    </lineage>
</organism>
<evidence type="ECO:0000313" key="11">
    <source>
        <dbReference type="Proteomes" id="UP000811545"/>
    </source>
</evidence>
<evidence type="ECO:0000256" key="1">
    <source>
        <dbReference type="ARBA" id="ARBA00001539"/>
    </source>
</evidence>
<feature type="domain" description="NAD(P)-binding" evidence="9">
    <location>
        <begin position="7"/>
        <end position="324"/>
    </location>
</feature>
<proteinExistence type="inferred from homology"/>
<evidence type="ECO:0000256" key="5">
    <source>
        <dbReference type="ARBA" id="ARBA00016977"/>
    </source>
</evidence>
<dbReference type="CDD" id="cd05246">
    <property type="entry name" value="dTDP_GD_SDR_e"/>
    <property type="match status" value="1"/>
</dbReference>